<feature type="region of interest" description="Disordered" evidence="6">
    <location>
        <begin position="2047"/>
        <end position="2066"/>
    </location>
</feature>
<dbReference type="InterPro" id="IPR023213">
    <property type="entry name" value="CAT-like_dom_sf"/>
</dbReference>
<dbReference type="InterPro" id="IPR013217">
    <property type="entry name" value="Methyltransf_12"/>
</dbReference>
<reference evidence="8 9" key="1">
    <citation type="submission" date="2016-04" db="EMBL/GenBank/DDBJ databases">
        <authorList>
            <consortium name="Pathogen Informatics"/>
        </authorList>
    </citation>
    <scope>NUCLEOTIDE SEQUENCE [LARGE SCALE GENOMIC DNA]</scope>
    <source>
        <strain evidence="8 9">H050680373</strain>
    </source>
</reference>
<evidence type="ECO:0000256" key="3">
    <source>
        <dbReference type="ARBA" id="ARBA00022450"/>
    </source>
</evidence>
<dbReference type="GO" id="GO:0009403">
    <property type="term" value="P:toxin biosynthetic process"/>
    <property type="evidence" value="ECO:0007669"/>
    <property type="project" value="UniProtKB-ARBA"/>
</dbReference>
<dbReference type="CDD" id="cd19531">
    <property type="entry name" value="LCL_NRPS-like"/>
    <property type="match status" value="1"/>
</dbReference>
<dbReference type="SMART" id="SM00823">
    <property type="entry name" value="PKS_PP"/>
    <property type="match status" value="2"/>
</dbReference>
<dbReference type="SUPFAM" id="SSF53335">
    <property type="entry name" value="S-adenosyl-L-methionine-dependent methyltransferases"/>
    <property type="match status" value="1"/>
</dbReference>
<dbReference type="Gene3D" id="1.10.1200.10">
    <property type="entry name" value="ACP-like"/>
    <property type="match status" value="2"/>
</dbReference>
<dbReference type="PROSITE" id="PS50075">
    <property type="entry name" value="CARRIER"/>
    <property type="match status" value="2"/>
</dbReference>
<dbReference type="InterPro" id="IPR000873">
    <property type="entry name" value="AMP-dep_synth/lig_dom"/>
</dbReference>
<dbReference type="EMBL" id="FKIF01000010">
    <property type="protein sequence ID" value="SAI74503.1"/>
    <property type="molecule type" value="Genomic_DNA"/>
</dbReference>
<dbReference type="Pfam" id="PF00668">
    <property type="entry name" value="Condensation"/>
    <property type="match status" value="1"/>
</dbReference>
<comment type="cofactor">
    <cofactor evidence="1">
        <name>pantetheine 4'-phosphate</name>
        <dbReference type="ChEBI" id="CHEBI:47942"/>
    </cofactor>
</comment>
<dbReference type="FunFam" id="3.40.50.12780:FF:000012">
    <property type="entry name" value="Non-ribosomal peptide synthetase"/>
    <property type="match status" value="1"/>
</dbReference>
<dbReference type="PANTHER" id="PTHR45527:SF14">
    <property type="entry name" value="PLIPASTATIN SYNTHASE SUBUNIT B"/>
    <property type="match status" value="1"/>
</dbReference>
<evidence type="ECO:0000256" key="1">
    <source>
        <dbReference type="ARBA" id="ARBA00001957"/>
    </source>
</evidence>
<dbReference type="FunFam" id="1.10.1200.10:FF:000005">
    <property type="entry name" value="Nonribosomal peptide synthetase 1"/>
    <property type="match status" value="1"/>
</dbReference>
<dbReference type="InterPro" id="IPR001242">
    <property type="entry name" value="Condensation_dom"/>
</dbReference>
<accession>A0A157SWR1</accession>
<dbReference type="InterPro" id="IPR020845">
    <property type="entry name" value="AMP-binding_CS"/>
</dbReference>
<dbReference type="GO" id="GO:0008610">
    <property type="term" value="P:lipid biosynthetic process"/>
    <property type="evidence" value="ECO:0007669"/>
    <property type="project" value="InterPro"/>
</dbReference>
<evidence type="ECO:0000256" key="6">
    <source>
        <dbReference type="SAM" id="MobiDB-lite"/>
    </source>
</evidence>
<dbReference type="InterPro" id="IPR006162">
    <property type="entry name" value="Ppantetheine_attach_site"/>
</dbReference>
<organism evidence="8 9">
    <name type="scientific">Bordetella ansorpii</name>
    <dbReference type="NCBI Taxonomy" id="288768"/>
    <lineage>
        <taxon>Bacteria</taxon>
        <taxon>Pseudomonadati</taxon>
        <taxon>Pseudomonadota</taxon>
        <taxon>Betaproteobacteria</taxon>
        <taxon>Burkholderiales</taxon>
        <taxon>Alcaligenaceae</taxon>
        <taxon>Bordetella</taxon>
    </lineage>
</organism>
<dbReference type="RefSeq" id="WP_066133823.1">
    <property type="nucleotide sequence ID" value="NZ_FKIF01000010.1"/>
</dbReference>
<dbReference type="InterPro" id="IPR042099">
    <property type="entry name" value="ANL_N_sf"/>
</dbReference>
<dbReference type="PANTHER" id="PTHR45527">
    <property type="entry name" value="NONRIBOSOMAL PEPTIDE SYNTHETASE"/>
    <property type="match status" value="1"/>
</dbReference>
<dbReference type="GO" id="GO:0031177">
    <property type="term" value="F:phosphopantetheine binding"/>
    <property type="evidence" value="ECO:0007669"/>
    <property type="project" value="InterPro"/>
</dbReference>
<feature type="domain" description="Carrier" evidence="7">
    <location>
        <begin position="587"/>
        <end position="664"/>
    </location>
</feature>
<keyword evidence="8" id="KW-0436">Ligase</keyword>
<proteinExistence type="inferred from homology"/>
<evidence type="ECO:0000256" key="5">
    <source>
        <dbReference type="ARBA" id="ARBA00022737"/>
    </source>
</evidence>
<gene>
    <name evidence="8" type="primary">dltA_2</name>
    <name evidence="8" type="ORF">SAMEA3906486_05218</name>
</gene>
<dbReference type="SUPFAM" id="SSF56801">
    <property type="entry name" value="Acetyl-CoA synthetase-like"/>
    <property type="match status" value="2"/>
</dbReference>
<dbReference type="NCBIfam" id="TIGR01733">
    <property type="entry name" value="AA-adenyl-dom"/>
    <property type="match status" value="1"/>
</dbReference>
<dbReference type="Gene3D" id="3.30.559.10">
    <property type="entry name" value="Chloramphenicol acetyltransferase-like domain"/>
    <property type="match status" value="1"/>
</dbReference>
<keyword evidence="4" id="KW-0597">Phosphoprotein</keyword>
<dbReference type="FunFam" id="3.40.50.12780:FF:000013">
    <property type="entry name" value="Long-chain-fatty-acid--AMP ligase FadD32"/>
    <property type="match status" value="1"/>
</dbReference>
<dbReference type="InterPro" id="IPR010071">
    <property type="entry name" value="AA_adenyl_dom"/>
</dbReference>
<protein>
    <submittedName>
        <fullName evidence="8">D-alanine--D-alanine ligase</fullName>
    </submittedName>
</protein>
<evidence type="ECO:0000259" key="7">
    <source>
        <dbReference type="PROSITE" id="PS50075"/>
    </source>
</evidence>
<dbReference type="InterPro" id="IPR045851">
    <property type="entry name" value="AMP-bd_C_sf"/>
</dbReference>
<dbReference type="CDD" id="cd17643">
    <property type="entry name" value="A_NRPS_Cytc1-like"/>
    <property type="match status" value="1"/>
</dbReference>
<evidence type="ECO:0000313" key="9">
    <source>
        <dbReference type="Proteomes" id="UP000076848"/>
    </source>
</evidence>
<sequence>MKSMNGDTGVTDSIVARLCEHAAHRPDDTALVVVGSDGGPEADLRISYEALHSRARSLAAGLRECGRLGDRVLLMLDNDDHYVVGFLACLYAGLVAVPAYPPQASRPQLAARVVAIARACDPACVLTSDACLDDVRQALAGVVRVPILTAGSAVSTAMQACRLPGADDIAFLQYTSGSTSQPKGVIVTHGNLMANEAAIEASLSVGADDVFVSWLPLYHDMGLIGGLLQPLYRGIPVVLMSPRFFFERPVRWLQAISRYRGTISGGPDFSYRLCTERIVPGDSGLDLSSWRVAFCGAEPVRHDTLEAFAGAFQPAGFDAGALYPCYGLAEATLLVTGGRRGAGLRATRCDPEALAGGLARERADGHPQVSCGFAAPLHRLAVIDPATGVAVPEGRVGEIRVQGGSISRGYWNDPQASAETFVAGEGGHWLRTGDLGFLKDGELYVTGRLKDLIIVRGQNLYPQDIERAVEERVEAVRKGRVAAFACPRDDGSEAIGIAAEIGRGTQKRATAQQIGAAVSAAVAEACAEVPGVVVLLNPGGLPKTSSGKLQRRACEAALRDGTLDAWSVLRDQDAAAGGPMDEAALQWDSDPLAVGMKAIWAQVLKRPWDALAGDPDFFALGGSSMAAVQLAARIGACWAVDYPVRLVYEHPRLSQAVGQVRARQANPQAAAQPVPRLAPEVREGLLPLSHAQQRLWFLWHMDPASTAYHISCALHLKGRLDVAAVRAALEGLVARHEALRTVYLTDAAGAVCQRVLPRAMTQISVVDLASLPVQARAARRERALYDTHQAPFDLAAGPMMRACVIDEGEGCHVLALTVHHIAADGWSMQVLCDDFARGYTARVRGTQDAAPPSTLQYADYAVWQRDRLAQGEAQRQLAWWRARLGQEHPVLELPTDRPRRAGALQGTAAVHAFALAGRDAQALQRAARHASSSTFMVLLAAFQALLFRYTGQSDIRVGTTNNNRAQPEVAGIVGFFVNLQVLRADIDGRMALAEVLRQARETVLGAQAHADLPFEMLVEALQPGRDPDHSPLFRVLMNHQALDDGRLRALPGLALQELAHGDQAARFELALDTMEHGPGDIRMRLTYAPGLFDAGTIERLAAYYLCMLRAFAEQADARVEDVALQEPIRLIEAPPQAAADAAPLPDAEPLLHRRIEQWAARDGQAPALSGGGVALTRGQLNARANRVAHALRAQGVGAQDRVGLMMPRGPDLVVALLGILKAGAAYVPLDPAYPADRLAYMAADGGLAGLVVDGSHEAAAADLAPGRAVWTLSSLAEAADDDGDLALDLPAQALAYVIYTSGSTGQPKGVGVTHHNVARLLDATRGGMRLGENDVWTLFHSYAFDFSVWEIFGALCLGGQLVSVDHAISRSPEDFAVLLRDHAVTVLNQTPSAFRSLIQTPLAQAGALQSLRLVVFGGEALDVASLRPWVERYGDQRPALVNMYGITETTVHVTHRRILRADVDGGRSPIGHAIGDLRLHVLDTALRAAPVDIAGELYVSGPGVARGYLNRPGLTAQRFLADPFAGDGARLYRTGDMARRRADGETEYLGRIDQQLKLRGFRIEPGEIETLLRACPGVADAAVSLRSGPDGQGRLVAYVVPAAGLSGLAQDEAPSQALVSQWETVFDGTYENTDVAPSFRGWNSSYTDAPIPEAEMRRWLDDTVARIRALDGRRILELGCGVGLLVQHLAAGAERYVGTDLSPRAVADLRQWLATRPGLAHVQLTQAQATDVPAGPHDVMVLNSVAQYFPGLAYLDEVLRNASATLAPGGRMFIGDLRHPAHLPLFHATVLLHKADPDTPLRQLRLRVERAVEREKELAVDPAYFHEAAARLGLGAARVMLKHGGDDNELTRYRYDVALGPADALGQARDARVVRWDTLAAGAADVEALLSQQPQAPLRVTGVPNARLSRDAAVWRALQDASRAEITAGTLRAQILDIETAGIEPDALRGLAEKLGYEACAEWRDADPLGGYDIEFARPGAPRAAMAPPPRDGRVLASDPLRAQRLAVLPARMRARLAERLPEYMVPGHYALVDALPRTPSGKLDYRGLPEPEVAGRPPASESPRGAVEQALAQVWSQALGLDSVGRDDNFFEIGGHSLLAIRVKAVVAERYGCEIPIRSFFDHQTLREMAATLDPAPFDAPDAKARRLSELASLLDELEG</sequence>
<dbReference type="Pfam" id="PF00501">
    <property type="entry name" value="AMP-binding"/>
    <property type="match status" value="2"/>
</dbReference>
<dbReference type="SUPFAM" id="SSF52777">
    <property type="entry name" value="CoA-dependent acyltransferases"/>
    <property type="match status" value="2"/>
</dbReference>
<dbReference type="Gene3D" id="3.40.50.12780">
    <property type="entry name" value="N-terminal domain of ligase-like"/>
    <property type="match status" value="2"/>
</dbReference>
<dbReference type="GO" id="GO:0005829">
    <property type="term" value="C:cytosol"/>
    <property type="evidence" value="ECO:0007669"/>
    <property type="project" value="TreeGrafter"/>
</dbReference>
<name>A0A157SWR1_9BORD</name>
<keyword evidence="9" id="KW-1185">Reference proteome</keyword>
<dbReference type="CDD" id="cd05931">
    <property type="entry name" value="FAAL"/>
    <property type="match status" value="1"/>
</dbReference>
<dbReference type="InterPro" id="IPR009081">
    <property type="entry name" value="PP-bd_ACP"/>
</dbReference>
<evidence type="ECO:0000313" key="8">
    <source>
        <dbReference type="EMBL" id="SAI74503.1"/>
    </source>
</evidence>
<evidence type="ECO:0000256" key="4">
    <source>
        <dbReference type="ARBA" id="ARBA00022553"/>
    </source>
</evidence>
<dbReference type="Pfam" id="PF00550">
    <property type="entry name" value="PP-binding"/>
    <property type="match status" value="2"/>
</dbReference>
<dbReference type="GO" id="GO:0016874">
    <property type="term" value="F:ligase activity"/>
    <property type="evidence" value="ECO:0007669"/>
    <property type="project" value="UniProtKB-KW"/>
</dbReference>
<dbReference type="GO" id="GO:0043041">
    <property type="term" value="P:amino acid activation for nonribosomal peptide biosynthetic process"/>
    <property type="evidence" value="ECO:0007669"/>
    <property type="project" value="TreeGrafter"/>
</dbReference>
<dbReference type="InterPro" id="IPR036736">
    <property type="entry name" value="ACP-like_sf"/>
</dbReference>
<dbReference type="PROSITE" id="PS00455">
    <property type="entry name" value="AMP_BINDING"/>
    <property type="match status" value="2"/>
</dbReference>
<dbReference type="Gene3D" id="3.30.559.30">
    <property type="entry name" value="Nonribosomal peptide synthetase, condensation domain"/>
    <property type="match status" value="1"/>
</dbReference>
<dbReference type="PROSITE" id="PS00012">
    <property type="entry name" value="PHOSPHOPANTETHEINE"/>
    <property type="match status" value="1"/>
</dbReference>
<dbReference type="GO" id="GO:0071766">
    <property type="term" value="P:Actinobacterium-type cell wall biogenesis"/>
    <property type="evidence" value="ECO:0007669"/>
    <property type="project" value="UniProtKB-ARBA"/>
</dbReference>
<dbReference type="InterPro" id="IPR040097">
    <property type="entry name" value="FAAL/FAAC"/>
</dbReference>
<dbReference type="InterPro" id="IPR029063">
    <property type="entry name" value="SAM-dependent_MTases_sf"/>
</dbReference>
<dbReference type="InterPro" id="IPR020806">
    <property type="entry name" value="PKS_PP-bd"/>
</dbReference>
<dbReference type="Gene3D" id="3.30.300.30">
    <property type="match status" value="3"/>
</dbReference>
<dbReference type="Proteomes" id="UP000076848">
    <property type="component" value="Unassembled WGS sequence"/>
</dbReference>
<dbReference type="CDD" id="cd02440">
    <property type="entry name" value="AdoMet_MTases"/>
    <property type="match status" value="1"/>
</dbReference>
<evidence type="ECO:0000256" key="2">
    <source>
        <dbReference type="ARBA" id="ARBA00006432"/>
    </source>
</evidence>
<dbReference type="Gene3D" id="3.40.50.150">
    <property type="entry name" value="Vaccinia Virus protein VP39"/>
    <property type="match status" value="1"/>
</dbReference>
<dbReference type="STRING" id="288768.SAMEA3906486_05218"/>
<keyword evidence="5" id="KW-0677">Repeat</keyword>
<dbReference type="SUPFAM" id="SSF47336">
    <property type="entry name" value="ACP-like"/>
    <property type="match status" value="2"/>
</dbReference>
<keyword evidence="3" id="KW-0596">Phosphopantetheine</keyword>
<feature type="domain" description="Carrier" evidence="7">
    <location>
        <begin position="2063"/>
        <end position="2138"/>
    </location>
</feature>
<comment type="similarity">
    <text evidence="2">Belongs to the ATP-dependent AMP-binding enzyme family.</text>
</comment>
<dbReference type="Pfam" id="PF08242">
    <property type="entry name" value="Methyltransf_12"/>
    <property type="match status" value="1"/>
</dbReference>